<organism evidence="1 2">
    <name type="scientific">Rangifer tarandus platyrhynchus</name>
    <name type="common">Svalbard reindeer</name>
    <dbReference type="NCBI Taxonomy" id="3082113"/>
    <lineage>
        <taxon>Eukaryota</taxon>
        <taxon>Metazoa</taxon>
        <taxon>Chordata</taxon>
        <taxon>Craniata</taxon>
        <taxon>Vertebrata</taxon>
        <taxon>Euteleostomi</taxon>
        <taxon>Mammalia</taxon>
        <taxon>Eutheria</taxon>
        <taxon>Laurasiatheria</taxon>
        <taxon>Artiodactyla</taxon>
        <taxon>Ruminantia</taxon>
        <taxon>Pecora</taxon>
        <taxon>Cervidae</taxon>
        <taxon>Odocoileinae</taxon>
        <taxon>Rangifer</taxon>
    </lineage>
</organism>
<proteinExistence type="predicted"/>
<gene>
    <name evidence="1" type="ORF">MRATA1EN1_LOCUS27057</name>
</gene>
<evidence type="ECO:0000313" key="2">
    <source>
        <dbReference type="Proteomes" id="UP001176941"/>
    </source>
</evidence>
<accession>A0ABN8ZW04</accession>
<sequence length="111" mass="12660">MFFPFLWHNFNSQGKQVLKALTWVLTQEREFIGSSSGREIWPVSSTFHIKKSVAYPESESSGLLENKNSFSFFVGPPAKSIHASCCPSIVRLLDFWGRRCQYLVPAEQTSQ</sequence>
<protein>
    <submittedName>
        <fullName evidence="1">Uncharacterized protein</fullName>
    </submittedName>
</protein>
<dbReference type="Proteomes" id="UP001176941">
    <property type="component" value="Chromosome 7"/>
</dbReference>
<evidence type="ECO:0000313" key="1">
    <source>
        <dbReference type="EMBL" id="CAI9178095.1"/>
    </source>
</evidence>
<keyword evidence="2" id="KW-1185">Reference proteome</keyword>
<name>A0ABN8ZW04_RANTA</name>
<reference evidence="1" key="1">
    <citation type="submission" date="2023-04" db="EMBL/GenBank/DDBJ databases">
        <authorList>
            <consortium name="ELIXIR-Norway"/>
        </authorList>
    </citation>
    <scope>NUCLEOTIDE SEQUENCE [LARGE SCALE GENOMIC DNA]</scope>
</reference>
<dbReference type="EMBL" id="OX459943">
    <property type="protein sequence ID" value="CAI9178095.1"/>
    <property type="molecule type" value="Genomic_DNA"/>
</dbReference>